<proteinExistence type="predicted"/>
<feature type="domain" description="Beta-lactamase-related" evidence="1">
    <location>
        <begin position="13"/>
        <end position="260"/>
    </location>
</feature>
<dbReference type="Proteomes" id="UP001597083">
    <property type="component" value="Unassembled WGS sequence"/>
</dbReference>
<feature type="non-terminal residue" evidence="2">
    <location>
        <position position="263"/>
    </location>
</feature>
<dbReference type="PANTHER" id="PTHR46825">
    <property type="entry name" value="D-ALANYL-D-ALANINE-CARBOXYPEPTIDASE/ENDOPEPTIDASE AMPH"/>
    <property type="match status" value="1"/>
</dbReference>
<dbReference type="InterPro" id="IPR050491">
    <property type="entry name" value="AmpC-like"/>
</dbReference>
<name>A0ABW3CJ23_9ACTN</name>
<dbReference type="Pfam" id="PF00144">
    <property type="entry name" value="Beta-lactamase"/>
    <property type="match status" value="1"/>
</dbReference>
<organism evidence="2 3">
    <name type="scientific">Actinomadura adrarensis</name>
    <dbReference type="NCBI Taxonomy" id="1819600"/>
    <lineage>
        <taxon>Bacteria</taxon>
        <taxon>Bacillati</taxon>
        <taxon>Actinomycetota</taxon>
        <taxon>Actinomycetes</taxon>
        <taxon>Streptosporangiales</taxon>
        <taxon>Thermomonosporaceae</taxon>
        <taxon>Actinomadura</taxon>
    </lineage>
</organism>
<sequence length="263" mass="29182">GVRGSLQSEVDRTHRDGGFVSVSAEARVGRHRTGADAGVADLKTGKPVPHHGHFRAGSVTKGFVATVLLQLEAEGRLSLDDSVEHSLPGLISGNGNDGRAITLRNLLQHTSGLANYSIVKDFDQTATAFERERWRHYEPEELVAIAVEHPPSFPPADKDDPNPDWEYSNTNYIVAGMVIEKVTGRNWRVELRDRVLAPLGLRDTFAPGDSPWLPRPHARTYKRFPEHRDVWTDTTLRNMSFGGAAAELISTERDLDRFMTALL</sequence>
<dbReference type="GO" id="GO:0016787">
    <property type="term" value="F:hydrolase activity"/>
    <property type="evidence" value="ECO:0007669"/>
    <property type="project" value="UniProtKB-KW"/>
</dbReference>
<protein>
    <submittedName>
        <fullName evidence="2">Serine hydrolase domain-containing protein</fullName>
        <ecNumber evidence="2">3.-.-.-</ecNumber>
    </submittedName>
</protein>
<dbReference type="SUPFAM" id="SSF56601">
    <property type="entry name" value="beta-lactamase/transpeptidase-like"/>
    <property type="match status" value="1"/>
</dbReference>
<keyword evidence="2" id="KW-0378">Hydrolase</keyword>
<dbReference type="InterPro" id="IPR001466">
    <property type="entry name" value="Beta-lactam-related"/>
</dbReference>
<gene>
    <name evidence="2" type="ORF">ACFQ07_17275</name>
</gene>
<dbReference type="EC" id="3.-.-.-" evidence="2"/>
<keyword evidence="3" id="KW-1185">Reference proteome</keyword>
<comment type="caution">
    <text evidence="2">The sequence shown here is derived from an EMBL/GenBank/DDBJ whole genome shotgun (WGS) entry which is preliminary data.</text>
</comment>
<evidence type="ECO:0000313" key="2">
    <source>
        <dbReference type="EMBL" id="MFD0853992.1"/>
    </source>
</evidence>
<accession>A0ABW3CJ23</accession>
<feature type="non-terminal residue" evidence="2">
    <location>
        <position position="1"/>
    </location>
</feature>
<reference evidence="3" key="1">
    <citation type="journal article" date="2019" name="Int. J. Syst. Evol. Microbiol.">
        <title>The Global Catalogue of Microorganisms (GCM) 10K type strain sequencing project: providing services to taxonomists for standard genome sequencing and annotation.</title>
        <authorList>
            <consortium name="The Broad Institute Genomics Platform"/>
            <consortium name="The Broad Institute Genome Sequencing Center for Infectious Disease"/>
            <person name="Wu L."/>
            <person name="Ma J."/>
        </authorList>
    </citation>
    <scope>NUCLEOTIDE SEQUENCE [LARGE SCALE GENOMIC DNA]</scope>
    <source>
        <strain evidence="3">JCM 31696</strain>
    </source>
</reference>
<evidence type="ECO:0000313" key="3">
    <source>
        <dbReference type="Proteomes" id="UP001597083"/>
    </source>
</evidence>
<dbReference type="EMBL" id="JBHTIR010002610">
    <property type="protein sequence ID" value="MFD0853992.1"/>
    <property type="molecule type" value="Genomic_DNA"/>
</dbReference>
<dbReference type="Gene3D" id="3.40.710.10">
    <property type="entry name" value="DD-peptidase/beta-lactamase superfamily"/>
    <property type="match status" value="1"/>
</dbReference>
<evidence type="ECO:0000259" key="1">
    <source>
        <dbReference type="Pfam" id="PF00144"/>
    </source>
</evidence>
<dbReference type="PANTHER" id="PTHR46825:SF7">
    <property type="entry name" value="D-ALANYL-D-ALANINE CARBOXYPEPTIDASE"/>
    <property type="match status" value="1"/>
</dbReference>
<dbReference type="InterPro" id="IPR012338">
    <property type="entry name" value="Beta-lactam/transpept-like"/>
</dbReference>